<comment type="similarity">
    <text evidence="1">Belongs to the transferase hexapeptide repeat family.</text>
</comment>
<dbReference type="GO" id="GO:0046677">
    <property type="term" value="P:response to antibiotic"/>
    <property type="evidence" value="ECO:0007669"/>
    <property type="project" value="UniProtKB-KW"/>
</dbReference>
<dbReference type="RefSeq" id="WP_047781063.1">
    <property type="nucleotide sequence ID" value="NZ_FOLW01000004.1"/>
</dbReference>
<protein>
    <recommendedName>
        <fullName evidence="3">Chloramphenicol acetyltransferase</fullName>
        <ecNumber evidence="2">2.3.1.28</ecNumber>
    </recommendedName>
</protein>
<dbReference type="GO" id="GO:0008811">
    <property type="term" value="F:chloramphenicol O-acetyltransferase activity"/>
    <property type="evidence" value="ECO:0007669"/>
    <property type="project" value="UniProtKB-EC"/>
</dbReference>
<proteinExistence type="inferred from homology"/>
<dbReference type="InterPro" id="IPR050179">
    <property type="entry name" value="Trans_hexapeptide_repeat"/>
</dbReference>
<gene>
    <name evidence="8" type="ORF">SAMN02745723_104217</name>
</gene>
<evidence type="ECO:0000256" key="7">
    <source>
        <dbReference type="ARBA" id="ARBA00047633"/>
    </source>
</evidence>
<name>A0AAJ4WAN5_9GAMM</name>
<keyword evidence="4" id="KW-0808">Transferase</keyword>
<organism evidence="8 9">
    <name type="scientific">Pragia fontium DSM 5563 = ATCC 49100</name>
    <dbReference type="NCBI Taxonomy" id="1122977"/>
    <lineage>
        <taxon>Bacteria</taxon>
        <taxon>Pseudomonadati</taxon>
        <taxon>Pseudomonadota</taxon>
        <taxon>Gammaproteobacteria</taxon>
        <taxon>Enterobacterales</taxon>
        <taxon>Budviciaceae</taxon>
        <taxon>Pragia</taxon>
    </lineage>
</organism>
<evidence type="ECO:0000313" key="9">
    <source>
        <dbReference type="Proteomes" id="UP000226420"/>
    </source>
</evidence>
<evidence type="ECO:0000313" key="8">
    <source>
        <dbReference type="EMBL" id="SFC82044.1"/>
    </source>
</evidence>
<evidence type="ECO:0000256" key="3">
    <source>
        <dbReference type="ARBA" id="ARBA00020291"/>
    </source>
</evidence>
<keyword evidence="6" id="KW-0012">Acyltransferase</keyword>
<evidence type="ECO:0000256" key="6">
    <source>
        <dbReference type="ARBA" id="ARBA00023315"/>
    </source>
</evidence>
<reference evidence="8 9" key="1">
    <citation type="submission" date="2016-10" db="EMBL/GenBank/DDBJ databases">
        <authorList>
            <person name="Varghese N."/>
            <person name="Submissions S."/>
        </authorList>
    </citation>
    <scope>NUCLEOTIDE SEQUENCE [LARGE SCALE GENOMIC DNA]</scope>
    <source>
        <strain evidence="8 9">DSM 5563</strain>
    </source>
</reference>
<dbReference type="SUPFAM" id="SSF51161">
    <property type="entry name" value="Trimeric LpxA-like enzymes"/>
    <property type="match status" value="1"/>
</dbReference>
<dbReference type="Pfam" id="PF00132">
    <property type="entry name" value="Hexapep"/>
    <property type="match status" value="1"/>
</dbReference>
<dbReference type="EC" id="2.3.1.28" evidence="2"/>
<dbReference type="EMBL" id="FOLW01000004">
    <property type="protein sequence ID" value="SFC82044.1"/>
    <property type="molecule type" value="Genomic_DNA"/>
</dbReference>
<dbReference type="Gene3D" id="2.160.10.10">
    <property type="entry name" value="Hexapeptide repeat proteins"/>
    <property type="match status" value="1"/>
</dbReference>
<sequence length="205" mass="22918">MQDKHWSRVEYLHLSVTNPNILIKGQHSYYSDCWDRGFEQSVVRYLHGDKVSQEWEPLGHIDKLIIGDYVCIGAESVILMGGNHTHCIDFISLYPFVETLNTTYQPRGDTVLNDGCWLGIRCILMPGVVVGEGAVIAAGSVVTKDVPPYAVVGGNPARLIKYRFPEEMVTRVLKLALYERSDEELKRLIPLLSSADISALEAELA</sequence>
<evidence type="ECO:0000256" key="4">
    <source>
        <dbReference type="ARBA" id="ARBA00022679"/>
    </source>
</evidence>
<accession>A0AAJ4WAN5</accession>
<comment type="caution">
    <text evidence="8">The sequence shown here is derived from an EMBL/GenBank/DDBJ whole genome shotgun (WGS) entry which is preliminary data.</text>
</comment>
<keyword evidence="5" id="KW-0046">Antibiotic resistance</keyword>
<evidence type="ECO:0000256" key="2">
    <source>
        <dbReference type="ARBA" id="ARBA00013235"/>
    </source>
</evidence>
<evidence type="ECO:0000256" key="1">
    <source>
        <dbReference type="ARBA" id="ARBA00007274"/>
    </source>
</evidence>
<dbReference type="PANTHER" id="PTHR43300">
    <property type="entry name" value="ACETYLTRANSFERASE"/>
    <property type="match status" value="1"/>
</dbReference>
<dbReference type="InterPro" id="IPR011004">
    <property type="entry name" value="Trimer_LpxA-like_sf"/>
</dbReference>
<dbReference type="CDD" id="cd03349">
    <property type="entry name" value="LbH_XAT"/>
    <property type="match status" value="1"/>
</dbReference>
<dbReference type="AlphaFoldDB" id="A0AAJ4WAN5"/>
<dbReference type="Proteomes" id="UP000226420">
    <property type="component" value="Unassembled WGS sequence"/>
</dbReference>
<dbReference type="InterPro" id="IPR001451">
    <property type="entry name" value="Hexapep"/>
</dbReference>
<dbReference type="PANTHER" id="PTHR43300:SF12">
    <property type="entry name" value="CHLORAMPHENICOL ACETYLTRANSFERASE"/>
    <property type="match status" value="1"/>
</dbReference>
<evidence type="ECO:0000256" key="5">
    <source>
        <dbReference type="ARBA" id="ARBA00023251"/>
    </source>
</evidence>
<comment type="catalytic activity">
    <reaction evidence="7">
        <text>chloramphenicol + acetyl-CoA = chloramphenicol 3-acetate + CoA</text>
        <dbReference type="Rhea" id="RHEA:18421"/>
        <dbReference type="ChEBI" id="CHEBI:16730"/>
        <dbReference type="ChEBI" id="CHEBI:17698"/>
        <dbReference type="ChEBI" id="CHEBI:57287"/>
        <dbReference type="ChEBI" id="CHEBI:57288"/>
        <dbReference type="EC" id="2.3.1.28"/>
    </reaction>
</comment>